<evidence type="ECO:0000256" key="1">
    <source>
        <dbReference type="SAM" id="MobiDB-lite"/>
    </source>
</evidence>
<proteinExistence type="predicted"/>
<feature type="region of interest" description="Disordered" evidence="1">
    <location>
        <begin position="1"/>
        <end position="35"/>
    </location>
</feature>
<sequence>MARESEGLHGAGHPSPCDEASRTQPDRTEECLAGGSNAVAASARKGDLKSQKQSDYSIQLSREETLKSVQRAASLFWHALSPTQKGVIKGLMERLYAPCEDKNLFKDLIKHCIE</sequence>
<accession>A0AAE1HN16</accession>
<feature type="compositionally biased region" description="Basic and acidic residues" evidence="1">
    <location>
        <begin position="19"/>
        <end position="30"/>
    </location>
</feature>
<dbReference type="AlphaFoldDB" id="A0AAE1HN16"/>
<protein>
    <submittedName>
        <fullName evidence="2">Coiled-coil domain-containing protein 7</fullName>
    </submittedName>
</protein>
<reference evidence="2" key="1">
    <citation type="submission" date="2021-07" db="EMBL/GenBank/DDBJ databases">
        <authorList>
            <person name="Catto M.A."/>
            <person name="Jacobson A."/>
            <person name="Kennedy G."/>
            <person name="Labadie P."/>
            <person name="Hunt B.G."/>
            <person name="Srinivasan R."/>
        </authorList>
    </citation>
    <scope>NUCLEOTIDE SEQUENCE</scope>
    <source>
        <strain evidence="2">PL_HMW_Pooled</strain>
        <tissue evidence="2">Head</tissue>
    </source>
</reference>
<reference evidence="2" key="2">
    <citation type="journal article" date="2023" name="BMC Genomics">
        <title>Pest status, molecular evolution, and epigenetic factors derived from the genome assembly of Frankliniella fusca, a thysanopteran phytovirus vector.</title>
        <authorList>
            <person name="Catto M.A."/>
            <person name="Labadie P.E."/>
            <person name="Jacobson A.L."/>
            <person name="Kennedy G.G."/>
            <person name="Srinivasan R."/>
            <person name="Hunt B.G."/>
        </authorList>
    </citation>
    <scope>NUCLEOTIDE SEQUENCE</scope>
    <source>
        <strain evidence="2">PL_HMW_Pooled</strain>
    </source>
</reference>
<comment type="caution">
    <text evidence="2">The sequence shown here is derived from an EMBL/GenBank/DDBJ whole genome shotgun (WGS) entry which is preliminary data.</text>
</comment>
<dbReference type="Proteomes" id="UP001219518">
    <property type="component" value="Unassembled WGS sequence"/>
</dbReference>
<gene>
    <name evidence="2" type="ORF">KUF71_002495</name>
</gene>
<evidence type="ECO:0000313" key="3">
    <source>
        <dbReference type="Proteomes" id="UP001219518"/>
    </source>
</evidence>
<organism evidence="2 3">
    <name type="scientific">Frankliniella fusca</name>
    <dbReference type="NCBI Taxonomy" id="407009"/>
    <lineage>
        <taxon>Eukaryota</taxon>
        <taxon>Metazoa</taxon>
        <taxon>Ecdysozoa</taxon>
        <taxon>Arthropoda</taxon>
        <taxon>Hexapoda</taxon>
        <taxon>Insecta</taxon>
        <taxon>Pterygota</taxon>
        <taxon>Neoptera</taxon>
        <taxon>Paraneoptera</taxon>
        <taxon>Thysanoptera</taxon>
        <taxon>Terebrantia</taxon>
        <taxon>Thripoidea</taxon>
        <taxon>Thripidae</taxon>
        <taxon>Frankliniella</taxon>
    </lineage>
</organism>
<name>A0AAE1HN16_9NEOP</name>
<dbReference type="EMBL" id="JAHWGI010001169">
    <property type="protein sequence ID" value="KAK3924224.1"/>
    <property type="molecule type" value="Genomic_DNA"/>
</dbReference>
<evidence type="ECO:0000313" key="2">
    <source>
        <dbReference type="EMBL" id="KAK3924224.1"/>
    </source>
</evidence>
<keyword evidence="3" id="KW-1185">Reference proteome</keyword>